<evidence type="ECO:0000313" key="2">
    <source>
        <dbReference type="EMBL" id="KRL13324.1"/>
    </source>
</evidence>
<dbReference type="EMBL" id="AZEC01000004">
    <property type="protein sequence ID" value="KRL13324.1"/>
    <property type="molecule type" value="Genomic_DNA"/>
</dbReference>
<name>A0A0R1MZU3_9LACO</name>
<reference evidence="2 3" key="1">
    <citation type="journal article" date="2015" name="Genome Announc.">
        <title>Expanding the biotechnology potential of lactobacilli through comparative genomics of 213 strains and associated genera.</title>
        <authorList>
            <person name="Sun Z."/>
            <person name="Harris H.M."/>
            <person name="McCann A."/>
            <person name="Guo C."/>
            <person name="Argimon S."/>
            <person name="Zhang W."/>
            <person name="Yang X."/>
            <person name="Jeffery I.B."/>
            <person name="Cooney J.C."/>
            <person name="Kagawa T.F."/>
            <person name="Liu W."/>
            <person name="Song Y."/>
            <person name="Salvetti E."/>
            <person name="Wrobel A."/>
            <person name="Rasinkangas P."/>
            <person name="Parkhill J."/>
            <person name="Rea M.C."/>
            <person name="O'Sullivan O."/>
            <person name="Ritari J."/>
            <person name="Douillard F.P."/>
            <person name="Paul Ross R."/>
            <person name="Yang R."/>
            <person name="Briner A.E."/>
            <person name="Felis G.E."/>
            <person name="de Vos W.M."/>
            <person name="Barrangou R."/>
            <person name="Klaenhammer T.R."/>
            <person name="Caufield P.W."/>
            <person name="Cui Y."/>
            <person name="Zhang H."/>
            <person name="O'Toole P.W."/>
        </authorList>
    </citation>
    <scope>NUCLEOTIDE SEQUENCE [LARGE SCALE GENOMIC DNA]</scope>
    <source>
        <strain evidence="2 3">DSM 12744</strain>
    </source>
</reference>
<dbReference type="Gene3D" id="3.40.50.720">
    <property type="entry name" value="NAD(P)-binding Rossmann-like Domain"/>
    <property type="match status" value="1"/>
</dbReference>
<protein>
    <submittedName>
        <fullName evidence="2">Saccharopine dehydrogenase related protein</fullName>
    </submittedName>
</protein>
<dbReference type="SUPFAM" id="SSF51735">
    <property type="entry name" value="NAD(P)-binding Rossmann-fold domains"/>
    <property type="match status" value="1"/>
</dbReference>
<dbReference type="PANTHER" id="PTHR43162">
    <property type="match status" value="1"/>
</dbReference>
<dbReference type="InterPro" id="IPR016040">
    <property type="entry name" value="NAD(P)-bd_dom"/>
</dbReference>
<dbReference type="PATRIC" id="fig|1423792.3.peg.2193"/>
<dbReference type="Pfam" id="PF13460">
    <property type="entry name" value="NAD_binding_10"/>
    <property type="match status" value="1"/>
</dbReference>
<evidence type="ECO:0000259" key="1">
    <source>
        <dbReference type="Pfam" id="PF13460"/>
    </source>
</evidence>
<gene>
    <name evidence="2" type="ORF">FD09_GL002151</name>
</gene>
<dbReference type="STRING" id="1423792.FD09_GL002151"/>
<dbReference type="PANTHER" id="PTHR43162:SF1">
    <property type="entry name" value="PRESTALK A DIFFERENTIATION PROTEIN A"/>
    <property type="match status" value="1"/>
</dbReference>
<dbReference type="InterPro" id="IPR036291">
    <property type="entry name" value="NAD(P)-bd_dom_sf"/>
</dbReference>
<accession>A0A0R1MZU3</accession>
<dbReference type="InterPro" id="IPR051604">
    <property type="entry name" value="Ergot_Alk_Oxidoreductase"/>
</dbReference>
<organism evidence="2 3">
    <name type="scientific">Schleiferilactobacillus perolens DSM 12744</name>
    <dbReference type="NCBI Taxonomy" id="1423792"/>
    <lineage>
        <taxon>Bacteria</taxon>
        <taxon>Bacillati</taxon>
        <taxon>Bacillota</taxon>
        <taxon>Bacilli</taxon>
        <taxon>Lactobacillales</taxon>
        <taxon>Lactobacillaceae</taxon>
        <taxon>Schleiferilactobacillus</taxon>
    </lineage>
</organism>
<comment type="caution">
    <text evidence="2">The sequence shown here is derived from an EMBL/GenBank/DDBJ whole genome shotgun (WGS) entry which is preliminary data.</text>
</comment>
<feature type="domain" description="NAD(P)-binding" evidence="1">
    <location>
        <begin position="18"/>
        <end position="203"/>
    </location>
</feature>
<proteinExistence type="predicted"/>
<dbReference type="AlphaFoldDB" id="A0A0R1MZU3"/>
<sequence>MLKHNNGGKAMNLLILAANGQIARIVESRILKEKQFADVKLTLGLRKAKRLSNLQDNPRVTLMETDLNDAAEVNRAMAGQDMVFTAVVDHDPQNTMTKNVIAAAKANGTKRIISTSLLGIYDEVPGEFGRWNHQMVDRGLSAAINADKLLAQSGITYTTLRLPWLNDRNEVKYAITTRNEPYNGVSGSRQSIADVVLRIVADPTFAANDSIGIADPATQGQDRPVY</sequence>
<keyword evidence="3" id="KW-1185">Reference proteome</keyword>
<evidence type="ECO:0000313" key="3">
    <source>
        <dbReference type="Proteomes" id="UP000051330"/>
    </source>
</evidence>
<dbReference type="Proteomes" id="UP000051330">
    <property type="component" value="Unassembled WGS sequence"/>
</dbReference>